<protein>
    <recommendedName>
        <fullName evidence="3">histidine kinase</fullName>
        <ecNumber evidence="3">2.7.13.3</ecNumber>
    </recommendedName>
</protein>
<evidence type="ECO:0000256" key="10">
    <source>
        <dbReference type="ARBA" id="ARBA00022840"/>
    </source>
</evidence>
<dbReference type="FunFam" id="3.30.565.10:FF:000006">
    <property type="entry name" value="Sensor histidine kinase WalK"/>
    <property type="match status" value="1"/>
</dbReference>
<dbReference type="EMBL" id="LYPC01000011">
    <property type="protein sequence ID" value="OCT16360.1"/>
    <property type="molecule type" value="Genomic_DNA"/>
</dbReference>
<dbReference type="InterPro" id="IPR003594">
    <property type="entry name" value="HATPase_dom"/>
</dbReference>
<evidence type="ECO:0000256" key="12">
    <source>
        <dbReference type="ARBA" id="ARBA00023012"/>
    </source>
</evidence>
<evidence type="ECO:0000256" key="11">
    <source>
        <dbReference type="ARBA" id="ARBA00022989"/>
    </source>
</evidence>
<gene>
    <name evidence="17" type="ORF">A8709_02710</name>
</gene>
<dbReference type="SMART" id="SM00388">
    <property type="entry name" value="HisKA"/>
    <property type="match status" value="1"/>
</dbReference>
<dbReference type="Pfam" id="PF00672">
    <property type="entry name" value="HAMP"/>
    <property type="match status" value="1"/>
</dbReference>
<dbReference type="InterPro" id="IPR004358">
    <property type="entry name" value="Sig_transdc_His_kin-like_C"/>
</dbReference>
<dbReference type="PROSITE" id="PS50885">
    <property type="entry name" value="HAMP"/>
    <property type="match status" value="1"/>
</dbReference>
<evidence type="ECO:0000313" key="18">
    <source>
        <dbReference type="Proteomes" id="UP000093309"/>
    </source>
</evidence>
<reference evidence="18" key="1">
    <citation type="submission" date="2016-05" db="EMBL/GenBank/DDBJ databases">
        <title>Paenibacillus oryzae. sp. nov., isolated from the rice root.</title>
        <authorList>
            <person name="Zhang J."/>
            <person name="Zhang X."/>
        </authorList>
    </citation>
    <scope>NUCLEOTIDE SEQUENCE [LARGE SCALE GENOMIC DNA]</scope>
    <source>
        <strain evidence="18">KCTC13222</strain>
    </source>
</reference>
<evidence type="ECO:0000256" key="6">
    <source>
        <dbReference type="ARBA" id="ARBA00022679"/>
    </source>
</evidence>
<dbReference type="Proteomes" id="UP000093309">
    <property type="component" value="Unassembled WGS sequence"/>
</dbReference>
<dbReference type="CDD" id="cd06225">
    <property type="entry name" value="HAMP"/>
    <property type="match status" value="1"/>
</dbReference>
<evidence type="ECO:0000256" key="8">
    <source>
        <dbReference type="ARBA" id="ARBA00022741"/>
    </source>
</evidence>
<dbReference type="Gene3D" id="3.30.565.10">
    <property type="entry name" value="Histidine kinase-like ATPase, C-terminal domain"/>
    <property type="match status" value="1"/>
</dbReference>
<comment type="catalytic activity">
    <reaction evidence="1">
        <text>ATP + protein L-histidine = ADP + protein N-phospho-L-histidine.</text>
        <dbReference type="EC" id="2.7.13.3"/>
    </reaction>
</comment>
<evidence type="ECO:0000256" key="4">
    <source>
        <dbReference type="ARBA" id="ARBA00022475"/>
    </source>
</evidence>
<keyword evidence="8" id="KW-0547">Nucleotide-binding</keyword>
<evidence type="ECO:0000313" key="17">
    <source>
        <dbReference type="EMBL" id="OCT16360.1"/>
    </source>
</evidence>
<dbReference type="GO" id="GO:0005524">
    <property type="term" value="F:ATP binding"/>
    <property type="evidence" value="ECO:0007669"/>
    <property type="project" value="UniProtKB-KW"/>
</dbReference>
<dbReference type="SMART" id="SM00304">
    <property type="entry name" value="HAMP"/>
    <property type="match status" value="1"/>
</dbReference>
<organism evidence="17 18">
    <name type="scientific">Paenibacillus pectinilyticus</name>
    <dbReference type="NCBI Taxonomy" id="512399"/>
    <lineage>
        <taxon>Bacteria</taxon>
        <taxon>Bacillati</taxon>
        <taxon>Bacillota</taxon>
        <taxon>Bacilli</taxon>
        <taxon>Bacillales</taxon>
        <taxon>Paenibacillaceae</taxon>
        <taxon>Paenibacillus</taxon>
    </lineage>
</organism>
<dbReference type="InterPro" id="IPR005467">
    <property type="entry name" value="His_kinase_dom"/>
</dbReference>
<dbReference type="CDD" id="cd00082">
    <property type="entry name" value="HisKA"/>
    <property type="match status" value="1"/>
</dbReference>
<comment type="subcellular location">
    <subcellularLocation>
        <location evidence="2">Cell membrane</location>
        <topology evidence="2">Multi-pass membrane protein</topology>
    </subcellularLocation>
</comment>
<evidence type="ECO:0000256" key="13">
    <source>
        <dbReference type="ARBA" id="ARBA00023136"/>
    </source>
</evidence>
<dbReference type="GO" id="GO:0000155">
    <property type="term" value="F:phosphorelay sensor kinase activity"/>
    <property type="evidence" value="ECO:0007669"/>
    <property type="project" value="InterPro"/>
</dbReference>
<dbReference type="SUPFAM" id="SSF47384">
    <property type="entry name" value="Homodimeric domain of signal transducing histidine kinase"/>
    <property type="match status" value="1"/>
</dbReference>
<dbReference type="SUPFAM" id="SSF158472">
    <property type="entry name" value="HAMP domain-like"/>
    <property type="match status" value="1"/>
</dbReference>
<dbReference type="AlphaFoldDB" id="A0A1C1A723"/>
<feature type="transmembrane region" description="Helical" evidence="14">
    <location>
        <begin position="68"/>
        <end position="87"/>
    </location>
</feature>
<name>A0A1C1A723_9BACL</name>
<evidence type="ECO:0000259" key="16">
    <source>
        <dbReference type="PROSITE" id="PS50885"/>
    </source>
</evidence>
<evidence type="ECO:0000256" key="7">
    <source>
        <dbReference type="ARBA" id="ARBA00022692"/>
    </source>
</evidence>
<evidence type="ECO:0000256" key="1">
    <source>
        <dbReference type="ARBA" id="ARBA00000085"/>
    </source>
</evidence>
<dbReference type="PANTHER" id="PTHR45528">
    <property type="entry name" value="SENSOR HISTIDINE KINASE CPXA"/>
    <property type="match status" value="1"/>
</dbReference>
<dbReference type="PROSITE" id="PS50109">
    <property type="entry name" value="HIS_KIN"/>
    <property type="match status" value="1"/>
</dbReference>
<keyword evidence="11 14" id="KW-1133">Transmembrane helix</keyword>
<evidence type="ECO:0000256" key="2">
    <source>
        <dbReference type="ARBA" id="ARBA00004651"/>
    </source>
</evidence>
<feature type="domain" description="HAMP" evidence="16">
    <location>
        <begin position="89"/>
        <end position="141"/>
    </location>
</feature>
<evidence type="ECO:0000256" key="3">
    <source>
        <dbReference type="ARBA" id="ARBA00012438"/>
    </source>
</evidence>
<dbReference type="OrthoDB" id="9813151at2"/>
<keyword evidence="10" id="KW-0067">ATP-binding</keyword>
<evidence type="ECO:0000256" key="9">
    <source>
        <dbReference type="ARBA" id="ARBA00022777"/>
    </source>
</evidence>
<accession>A0A1C1A723</accession>
<evidence type="ECO:0000256" key="5">
    <source>
        <dbReference type="ARBA" id="ARBA00022553"/>
    </source>
</evidence>
<keyword evidence="6" id="KW-0808">Transferase</keyword>
<keyword evidence="18" id="KW-1185">Reference proteome</keyword>
<dbReference type="RefSeq" id="WP_065851132.1">
    <property type="nucleotide sequence ID" value="NZ_LYPC01000011.1"/>
</dbReference>
<dbReference type="PANTHER" id="PTHR45528:SF1">
    <property type="entry name" value="SENSOR HISTIDINE KINASE CPXA"/>
    <property type="match status" value="1"/>
</dbReference>
<evidence type="ECO:0000259" key="15">
    <source>
        <dbReference type="PROSITE" id="PS50109"/>
    </source>
</evidence>
<dbReference type="InterPro" id="IPR036890">
    <property type="entry name" value="HATPase_C_sf"/>
</dbReference>
<dbReference type="Pfam" id="PF02518">
    <property type="entry name" value="HATPase_c"/>
    <property type="match status" value="1"/>
</dbReference>
<comment type="caution">
    <text evidence="17">The sequence shown here is derived from an EMBL/GenBank/DDBJ whole genome shotgun (WGS) entry which is preliminary data.</text>
</comment>
<keyword evidence="9" id="KW-0418">Kinase</keyword>
<dbReference type="SUPFAM" id="SSF55874">
    <property type="entry name" value="ATPase domain of HSP90 chaperone/DNA topoisomerase II/histidine kinase"/>
    <property type="match status" value="1"/>
</dbReference>
<keyword evidence="4" id="KW-1003">Cell membrane</keyword>
<keyword evidence="7 14" id="KW-0812">Transmembrane</keyword>
<keyword evidence="5" id="KW-0597">Phosphoprotein</keyword>
<proteinExistence type="predicted"/>
<dbReference type="Gene3D" id="6.10.340.10">
    <property type="match status" value="1"/>
</dbReference>
<sequence>MSVRTKLFGAMAILILFVGVAYLASSQGYLRNHLPDLVAALEQESLDHQGWPHAAELEQGMYTTMMHVAFKVIGVFSVIALLIGYWLSRVLTSPLNQLTAAISRIGKGDLSTVIPITTQDEYGKVAEALNWMTASLARSEEVRKHLVADVAHELRTPLTILQGKFELIQHSGKAVEPEMLLPMQDEVIRLNQLVNDLHQLSLAEAGKLPLDRKRTDLFTLLNKLVDLFQSEVEEAGIELRLDATTTNCELEVDPHRMTQVFYNLIGNAIRYTPSGGQITVQLAEHVNTTRDELVIRISDTGRGISAKHLPFLFDRFYRVEDDRSRGSGGMGLGLAITKQFVEAHGGFIEVASEVGEGTKVTVYLPRGVHI</sequence>
<keyword evidence="12" id="KW-0902">Two-component regulatory system</keyword>
<dbReference type="Pfam" id="PF00512">
    <property type="entry name" value="HisKA"/>
    <property type="match status" value="1"/>
</dbReference>
<dbReference type="PRINTS" id="PR00344">
    <property type="entry name" value="BCTRLSENSOR"/>
</dbReference>
<dbReference type="SMART" id="SM00387">
    <property type="entry name" value="HATPase_c"/>
    <property type="match status" value="1"/>
</dbReference>
<dbReference type="InterPro" id="IPR036097">
    <property type="entry name" value="HisK_dim/P_sf"/>
</dbReference>
<dbReference type="InterPro" id="IPR050398">
    <property type="entry name" value="HssS/ArlS-like"/>
</dbReference>
<dbReference type="CDD" id="cd00075">
    <property type="entry name" value="HATPase"/>
    <property type="match status" value="1"/>
</dbReference>
<feature type="domain" description="Histidine kinase" evidence="15">
    <location>
        <begin position="149"/>
        <end position="368"/>
    </location>
</feature>
<dbReference type="InterPro" id="IPR003660">
    <property type="entry name" value="HAMP_dom"/>
</dbReference>
<dbReference type="EC" id="2.7.13.3" evidence="3"/>
<dbReference type="STRING" id="512399.A8709_02710"/>
<evidence type="ECO:0000256" key="14">
    <source>
        <dbReference type="SAM" id="Phobius"/>
    </source>
</evidence>
<keyword evidence="13 14" id="KW-0472">Membrane</keyword>
<dbReference type="GO" id="GO:0005886">
    <property type="term" value="C:plasma membrane"/>
    <property type="evidence" value="ECO:0007669"/>
    <property type="project" value="UniProtKB-SubCell"/>
</dbReference>
<dbReference type="Gene3D" id="1.10.287.130">
    <property type="match status" value="1"/>
</dbReference>
<dbReference type="InterPro" id="IPR003661">
    <property type="entry name" value="HisK_dim/P_dom"/>
</dbReference>